<dbReference type="SUPFAM" id="SSF52540">
    <property type="entry name" value="P-loop containing nucleoside triphosphate hydrolases"/>
    <property type="match status" value="1"/>
</dbReference>
<dbReference type="InterPro" id="IPR027417">
    <property type="entry name" value="P-loop_NTPase"/>
</dbReference>
<dbReference type="PANTHER" id="PTHR35894:SF5">
    <property type="entry name" value="MU-LIKE PROPHAGE FLUMU DNA TRANSPOSITION PROTEIN B"/>
    <property type="match status" value="1"/>
</dbReference>
<evidence type="ECO:0000313" key="3">
    <source>
        <dbReference type="Proteomes" id="UP000538147"/>
    </source>
</evidence>
<dbReference type="InterPro" id="IPR003593">
    <property type="entry name" value="AAA+_ATPase"/>
</dbReference>
<proteinExistence type="predicted"/>
<gene>
    <name evidence="2" type="ORF">FHS79_002828</name>
</gene>
<sequence length="293" mass="32714">MIRGDDADPAHAAWVQSASDDERILFARADRWINYPRAVAVLDRMDELVAWPRNSRMPSLLVTGESGIGKTQIVQRFASQHTEHFDESRQLVTHPVVVVQMQSAPTDRLFYIALLHAIGAIHSPRISTADAIFLAVRLYRQIGTRVIVFDEVHNMLAGSFREQRRVLTQLRWFSNELSVSLVCLGIDAAREALAADPQLARRFGMIQLAPWAPDADFRALIATIIRHLPLMAPTLLDAAALQAIIRNTRGNTARIFEMMADLTVRAIVAGTECITPAAIEHWQPSLREQSLVG</sequence>
<dbReference type="InterPro" id="IPR052026">
    <property type="entry name" value="ExeA_AAA_ATPase_DNA-bind"/>
</dbReference>
<dbReference type="InterPro" id="IPR008868">
    <property type="entry name" value="TniB"/>
</dbReference>
<dbReference type="RefSeq" id="WP_184201324.1">
    <property type="nucleotide sequence ID" value="NZ_BMOX01000004.1"/>
</dbReference>
<dbReference type="AlphaFoldDB" id="A0A841LI40"/>
<keyword evidence="3" id="KW-1185">Reference proteome</keyword>
<protein>
    <submittedName>
        <fullName evidence="2">Type II secretory pathway predicted ATPase ExeA</fullName>
    </submittedName>
</protein>
<evidence type="ECO:0000259" key="1">
    <source>
        <dbReference type="SMART" id="SM00382"/>
    </source>
</evidence>
<dbReference type="SMART" id="SM00382">
    <property type="entry name" value="AAA"/>
    <property type="match status" value="1"/>
</dbReference>
<dbReference type="Pfam" id="PF05621">
    <property type="entry name" value="TniB"/>
    <property type="match status" value="1"/>
</dbReference>
<dbReference type="EMBL" id="JACIIV010000021">
    <property type="protein sequence ID" value="MBB6228638.1"/>
    <property type="molecule type" value="Genomic_DNA"/>
</dbReference>
<accession>A0A841LI40</accession>
<organism evidence="2 3">
    <name type="scientific">Polymorphobacter multimanifer</name>
    <dbReference type="NCBI Taxonomy" id="1070431"/>
    <lineage>
        <taxon>Bacteria</taxon>
        <taxon>Pseudomonadati</taxon>
        <taxon>Pseudomonadota</taxon>
        <taxon>Alphaproteobacteria</taxon>
        <taxon>Sphingomonadales</taxon>
        <taxon>Sphingosinicellaceae</taxon>
        <taxon>Polymorphobacter</taxon>
    </lineage>
</organism>
<dbReference type="Gene3D" id="3.40.50.300">
    <property type="entry name" value="P-loop containing nucleotide triphosphate hydrolases"/>
    <property type="match status" value="1"/>
</dbReference>
<evidence type="ECO:0000313" key="2">
    <source>
        <dbReference type="EMBL" id="MBB6228638.1"/>
    </source>
</evidence>
<feature type="domain" description="AAA+ ATPase" evidence="1">
    <location>
        <begin position="56"/>
        <end position="204"/>
    </location>
</feature>
<dbReference type="Proteomes" id="UP000538147">
    <property type="component" value="Unassembled WGS sequence"/>
</dbReference>
<comment type="caution">
    <text evidence="2">The sequence shown here is derived from an EMBL/GenBank/DDBJ whole genome shotgun (WGS) entry which is preliminary data.</text>
</comment>
<reference evidence="2 3" key="1">
    <citation type="submission" date="2020-08" db="EMBL/GenBank/DDBJ databases">
        <title>Genomic Encyclopedia of Type Strains, Phase IV (KMG-IV): sequencing the most valuable type-strain genomes for metagenomic binning, comparative biology and taxonomic classification.</title>
        <authorList>
            <person name="Goeker M."/>
        </authorList>
    </citation>
    <scope>NUCLEOTIDE SEQUENCE [LARGE SCALE GENOMIC DNA]</scope>
    <source>
        <strain evidence="2 3">DSM 102189</strain>
    </source>
</reference>
<name>A0A841LI40_9SPHN</name>
<dbReference type="PANTHER" id="PTHR35894">
    <property type="entry name" value="GENERAL SECRETION PATHWAY PROTEIN A-RELATED"/>
    <property type="match status" value="1"/>
</dbReference>